<dbReference type="AlphaFoldDB" id="A0AAJ1TR01"/>
<protein>
    <recommendedName>
        <fullName evidence="4">Large exoprotein involved in heme utilization or adhesion</fullName>
    </recommendedName>
</protein>
<dbReference type="Proteomes" id="UP001223420">
    <property type="component" value="Unassembled WGS sequence"/>
</dbReference>
<proteinExistence type="predicted"/>
<dbReference type="GeneID" id="90831680"/>
<accession>A0AAJ1TR01</accession>
<keyword evidence="1" id="KW-0732">Signal</keyword>
<name>A0AAJ1TR01_9HYPH</name>
<feature type="chain" id="PRO_5042569478" description="Large exoprotein involved in heme utilization or adhesion" evidence="1">
    <location>
        <begin position="25"/>
        <end position="129"/>
    </location>
</feature>
<comment type="caution">
    <text evidence="2">The sequence shown here is derived from an EMBL/GenBank/DDBJ whole genome shotgun (WGS) entry which is preliminary data.</text>
</comment>
<dbReference type="RefSeq" id="WP_091860328.1">
    <property type="nucleotide sequence ID" value="NZ_FOQW01000005.1"/>
</dbReference>
<organism evidence="2 3">
    <name type="scientific">Methylobacterium brachiatum</name>
    <dbReference type="NCBI Taxonomy" id="269660"/>
    <lineage>
        <taxon>Bacteria</taxon>
        <taxon>Pseudomonadati</taxon>
        <taxon>Pseudomonadota</taxon>
        <taxon>Alphaproteobacteria</taxon>
        <taxon>Hyphomicrobiales</taxon>
        <taxon>Methylobacteriaceae</taxon>
        <taxon>Methylobacterium</taxon>
    </lineage>
</organism>
<evidence type="ECO:0000256" key="1">
    <source>
        <dbReference type="SAM" id="SignalP"/>
    </source>
</evidence>
<feature type="signal peptide" evidence="1">
    <location>
        <begin position="1"/>
        <end position="24"/>
    </location>
</feature>
<evidence type="ECO:0000313" key="3">
    <source>
        <dbReference type="Proteomes" id="UP001223420"/>
    </source>
</evidence>
<reference evidence="2" key="1">
    <citation type="submission" date="2023-07" db="EMBL/GenBank/DDBJ databases">
        <title>Genomic Encyclopedia of Type Strains, Phase IV (KMG-IV): sequencing the most valuable type-strain genomes for metagenomic binning, comparative biology and taxonomic classification.</title>
        <authorList>
            <person name="Goeker M."/>
        </authorList>
    </citation>
    <scope>NUCLEOTIDE SEQUENCE</scope>
    <source>
        <strain evidence="2">DSM 19569</strain>
    </source>
</reference>
<sequence length="129" mass="13546">MSRHRFARLIGAGLILGCARPAAAMPRGVPVPDRFDGTWSVEILTEAGACDRAYRYPVRIEHGQARLVGTAFVVQGSVTRNGVVRGSIASGIATADVAGRLGPNGFGAGTWVATGAVACRGRWRAERRG</sequence>
<dbReference type="EMBL" id="JAUSWL010000002">
    <property type="protein sequence ID" value="MDQ0542558.1"/>
    <property type="molecule type" value="Genomic_DNA"/>
</dbReference>
<evidence type="ECO:0008006" key="4">
    <source>
        <dbReference type="Google" id="ProtNLM"/>
    </source>
</evidence>
<gene>
    <name evidence="2" type="ORF">QO001_001476</name>
</gene>
<evidence type="ECO:0000313" key="2">
    <source>
        <dbReference type="EMBL" id="MDQ0542558.1"/>
    </source>
</evidence>